<dbReference type="SUPFAM" id="SSF69572">
    <property type="entry name" value="Activating enzymes of the ubiquitin-like proteins"/>
    <property type="match status" value="1"/>
</dbReference>
<dbReference type="Pfam" id="PF00899">
    <property type="entry name" value="ThiF"/>
    <property type="match status" value="1"/>
</dbReference>
<gene>
    <name evidence="2" type="ORF">UFOVP683_3</name>
</gene>
<dbReference type="GO" id="GO:0008641">
    <property type="term" value="F:ubiquitin-like modifier activating enzyme activity"/>
    <property type="evidence" value="ECO:0007669"/>
    <property type="project" value="InterPro"/>
</dbReference>
<name>A0A6J5NH44_9CAUD</name>
<feature type="domain" description="THIF-type NAD/FAD binding fold" evidence="1">
    <location>
        <begin position="4"/>
        <end position="203"/>
    </location>
</feature>
<dbReference type="Gene3D" id="3.40.50.720">
    <property type="entry name" value="NAD(P)-binding Rossmann-like Domain"/>
    <property type="match status" value="1"/>
</dbReference>
<organism evidence="2">
    <name type="scientific">uncultured Caudovirales phage</name>
    <dbReference type="NCBI Taxonomy" id="2100421"/>
    <lineage>
        <taxon>Viruses</taxon>
        <taxon>Duplodnaviria</taxon>
        <taxon>Heunggongvirae</taxon>
        <taxon>Uroviricota</taxon>
        <taxon>Caudoviricetes</taxon>
        <taxon>Peduoviridae</taxon>
        <taxon>Maltschvirus</taxon>
        <taxon>Maltschvirus maltsch</taxon>
    </lineage>
</organism>
<proteinExistence type="predicted"/>
<evidence type="ECO:0000313" key="2">
    <source>
        <dbReference type="EMBL" id="CAB4157126.1"/>
    </source>
</evidence>
<reference evidence="2" key="1">
    <citation type="submission" date="2020-04" db="EMBL/GenBank/DDBJ databases">
        <authorList>
            <person name="Chiriac C."/>
            <person name="Salcher M."/>
            <person name="Ghai R."/>
            <person name="Kavagutti S V."/>
        </authorList>
    </citation>
    <scope>NUCLEOTIDE SEQUENCE</scope>
</reference>
<accession>A0A6J5NH44</accession>
<dbReference type="EMBL" id="LR796653">
    <property type="protein sequence ID" value="CAB4157126.1"/>
    <property type="molecule type" value="Genomic_DNA"/>
</dbReference>
<dbReference type="InterPro" id="IPR000594">
    <property type="entry name" value="ThiF_NAD_FAD-bd"/>
</dbReference>
<evidence type="ECO:0000259" key="1">
    <source>
        <dbReference type="Pfam" id="PF00899"/>
    </source>
</evidence>
<dbReference type="InterPro" id="IPR035985">
    <property type="entry name" value="Ubiquitin-activating_enz"/>
</dbReference>
<sequence>MKDIYIVGVGGIGSFLLNLIDKNEFLFPYDTKINLIDGDKLEKKNLSRQLFSKYGIGKFKTDLLVGQFKHRNLISIPEYIDDTFQFSENSIVFCSVDNHGTRNNILTACDNQNFTLIIGANESIDSESYIYFKDWKNTLKDPRVYYTDLLKFDPENPVLVNRCISTYASTQTALANSLASNYMLFLYNLYFHELETRNLEISYLPYKINNTYGKIFSTKEMIK</sequence>
<protein>
    <submittedName>
        <fullName evidence="2">PRTRC_ThiF, PRTRC system ThiF family protein</fullName>
    </submittedName>
</protein>